<evidence type="ECO:0000256" key="1">
    <source>
        <dbReference type="ARBA" id="ARBA00010646"/>
    </source>
</evidence>
<dbReference type="AlphaFoldDB" id="A0A1H1CLP2"/>
<dbReference type="PROSITE" id="PS51904">
    <property type="entry name" value="GLYCOSYL_HYDROL_F25_2"/>
    <property type="match status" value="1"/>
</dbReference>
<dbReference type="PANTHER" id="PTHR34135">
    <property type="entry name" value="LYSOZYME"/>
    <property type="match status" value="1"/>
</dbReference>
<dbReference type="GO" id="GO:0003796">
    <property type="term" value="F:lysozyme activity"/>
    <property type="evidence" value="ECO:0007669"/>
    <property type="project" value="InterPro"/>
</dbReference>
<dbReference type="GO" id="GO:0016998">
    <property type="term" value="P:cell wall macromolecule catabolic process"/>
    <property type="evidence" value="ECO:0007669"/>
    <property type="project" value="InterPro"/>
</dbReference>
<dbReference type="InterPro" id="IPR018077">
    <property type="entry name" value="Glyco_hydro_fam25_subgr"/>
</dbReference>
<keyword evidence="3" id="KW-0326">Glycosidase</keyword>
<evidence type="ECO:0000313" key="4">
    <source>
        <dbReference type="EMBL" id="SDQ65070.1"/>
    </source>
</evidence>
<dbReference type="EMBL" id="FNKK01000002">
    <property type="protein sequence ID" value="SDQ65070.1"/>
    <property type="molecule type" value="Genomic_DNA"/>
</dbReference>
<dbReference type="PANTHER" id="PTHR34135:SF2">
    <property type="entry name" value="LYSOZYME"/>
    <property type="match status" value="1"/>
</dbReference>
<dbReference type="OrthoDB" id="9798192at2"/>
<dbReference type="InterPro" id="IPR002053">
    <property type="entry name" value="Glyco_hydro_25"/>
</dbReference>
<evidence type="ECO:0000256" key="2">
    <source>
        <dbReference type="ARBA" id="ARBA00022801"/>
    </source>
</evidence>
<dbReference type="RefSeq" id="WP_093258405.1">
    <property type="nucleotide sequence ID" value="NZ_FNKK01000002.1"/>
</dbReference>
<gene>
    <name evidence="4" type="ORF">SAMN04489764_1538</name>
</gene>
<comment type="similarity">
    <text evidence="1">Belongs to the glycosyl hydrolase 25 family.</text>
</comment>
<evidence type="ECO:0000256" key="3">
    <source>
        <dbReference type="ARBA" id="ARBA00023295"/>
    </source>
</evidence>
<name>A0A1H1CLP2_9ACTN</name>
<dbReference type="GO" id="GO:0009253">
    <property type="term" value="P:peptidoglycan catabolic process"/>
    <property type="evidence" value="ECO:0007669"/>
    <property type="project" value="InterPro"/>
</dbReference>
<dbReference type="Gene3D" id="3.20.20.80">
    <property type="entry name" value="Glycosidases"/>
    <property type="match status" value="1"/>
</dbReference>
<keyword evidence="2 4" id="KW-0378">Hydrolase</keyword>
<sequence>MPQHLLASTVQYVKKAALSLGAIKDRALRDRSVLFTDRAGHAVVSGALALSAITGGVVTAAPIQAAFADSAAVQEVADRPEPIAEANVPAPLTYGQDVSNYQPDHDWEASSAQFGIIKATEGLSFRDSSFARHWKELADKGIVRGAYHYGHPANDPIAEAEHFLSVVNSQPAKPGDLLVLDLETTDGRSVAEVNAWAKKWLAHVKAKTGVTPIFYSGWYFADTYGKGLQDYPLWVAHYGKPKGEVTAPADWKNWTIHQYSDSPVDQNVANLTPDELRALGRPA</sequence>
<dbReference type="Pfam" id="PF01183">
    <property type="entry name" value="Glyco_hydro_25"/>
    <property type="match status" value="1"/>
</dbReference>
<accession>A0A1H1CLP2</accession>
<proteinExistence type="inferred from homology"/>
<protein>
    <submittedName>
        <fullName evidence="4">Glycosyl hydrolases family 25</fullName>
    </submittedName>
</protein>
<dbReference type="SMART" id="SM00641">
    <property type="entry name" value="Glyco_25"/>
    <property type="match status" value="1"/>
</dbReference>
<evidence type="ECO:0000313" key="5">
    <source>
        <dbReference type="Proteomes" id="UP000217103"/>
    </source>
</evidence>
<dbReference type="InterPro" id="IPR017853">
    <property type="entry name" value="GH"/>
</dbReference>
<dbReference type="Proteomes" id="UP000217103">
    <property type="component" value="Unassembled WGS sequence"/>
</dbReference>
<organism evidence="4 5">
    <name type="scientific">Thermostaphylospora chromogena</name>
    <dbReference type="NCBI Taxonomy" id="35622"/>
    <lineage>
        <taxon>Bacteria</taxon>
        <taxon>Bacillati</taxon>
        <taxon>Actinomycetota</taxon>
        <taxon>Actinomycetes</taxon>
        <taxon>Streptosporangiales</taxon>
        <taxon>Thermomonosporaceae</taxon>
        <taxon>Thermostaphylospora</taxon>
    </lineage>
</organism>
<keyword evidence="5" id="KW-1185">Reference proteome</keyword>
<dbReference type="SUPFAM" id="SSF51445">
    <property type="entry name" value="(Trans)glycosidases"/>
    <property type="match status" value="1"/>
</dbReference>
<dbReference type="GO" id="GO:0016052">
    <property type="term" value="P:carbohydrate catabolic process"/>
    <property type="evidence" value="ECO:0007669"/>
    <property type="project" value="TreeGrafter"/>
</dbReference>
<reference evidence="4 5" key="1">
    <citation type="submission" date="2016-10" db="EMBL/GenBank/DDBJ databases">
        <authorList>
            <person name="de Groot N.N."/>
        </authorList>
    </citation>
    <scope>NUCLEOTIDE SEQUENCE [LARGE SCALE GENOMIC DNA]</scope>
    <source>
        <strain evidence="4 5">DSM 43794</strain>
    </source>
</reference>